<dbReference type="GO" id="GO:0042147">
    <property type="term" value="P:retrograde transport, endosome to Golgi"/>
    <property type="evidence" value="ECO:0007669"/>
    <property type="project" value="TreeGrafter"/>
</dbReference>
<dbReference type="PANTHER" id="PTHR21229:SF1">
    <property type="entry name" value="GH17801P"/>
    <property type="match status" value="1"/>
</dbReference>
<evidence type="ECO:0000256" key="1">
    <source>
        <dbReference type="ARBA" id="ARBA00004141"/>
    </source>
</evidence>
<dbReference type="GO" id="GO:0016020">
    <property type="term" value="C:membrane"/>
    <property type="evidence" value="ECO:0007669"/>
    <property type="project" value="UniProtKB-SubCell"/>
</dbReference>
<dbReference type="OrthoDB" id="19932at2759"/>
<feature type="transmembrane region" description="Helical" evidence="8">
    <location>
        <begin position="434"/>
        <end position="451"/>
    </location>
</feature>
<evidence type="ECO:0000259" key="11">
    <source>
        <dbReference type="Pfam" id="PF21902"/>
    </source>
</evidence>
<dbReference type="AlphaFoldDB" id="A0A1E4SC90"/>
<dbReference type="InterPro" id="IPR009637">
    <property type="entry name" value="GPR107/GPR108-like"/>
</dbReference>
<organism evidence="12 13">
    <name type="scientific">Suhomyces tanzawaensis NRRL Y-17324</name>
    <dbReference type="NCBI Taxonomy" id="984487"/>
    <lineage>
        <taxon>Eukaryota</taxon>
        <taxon>Fungi</taxon>
        <taxon>Dikarya</taxon>
        <taxon>Ascomycota</taxon>
        <taxon>Saccharomycotina</taxon>
        <taxon>Pichiomycetes</taxon>
        <taxon>Debaryomycetaceae</taxon>
        <taxon>Suhomyces</taxon>
    </lineage>
</organism>
<evidence type="ECO:0000259" key="10">
    <source>
        <dbReference type="Pfam" id="PF06814"/>
    </source>
</evidence>
<proteinExistence type="inferred from homology"/>
<dbReference type="Proteomes" id="UP000094285">
    <property type="component" value="Unassembled WGS sequence"/>
</dbReference>
<feature type="domain" description="GOST seven transmembrane" evidence="10">
    <location>
        <begin position="188"/>
        <end position="457"/>
    </location>
</feature>
<evidence type="ECO:0000256" key="4">
    <source>
        <dbReference type="ARBA" id="ARBA00022729"/>
    </source>
</evidence>
<feature type="transmembrane region" description="Helical" evidence="8">
    <location>
        <begin position="343"/>
        <end position="368"/>
    </location>
</feature>
<evidence type="ECO:0000313" key="13">
    <source>
        <dbReference type="Proteomes" id="UP000094285"/>
    </source>
</evidence>
<evidence type="ECO:0000256" key="5">
    <source>
        <dbReference type="ARBA" id="ARBA00022989"/>
    </source>
</evidence>
<feature type="transmembrane region" description="Helical" evidence="8">
    <location>
        <begin position="305"/>
        <end position="323"/>
    </location>
</feature>
<evidence type="ECO:0000256" key="6">
    <source>
        <dbReference type="ARBA" id="ARBA00023136"/>
    </source>
</evidence>
<gene>
    <name evidence="12" type="ORF">CANTADRAFT_56643</name>
</gene>
<feature type="compositionally biased region" description="Basic and acidic residues" evidence="7">
    <location>
        <begin position="559"/>
        <end position="568"/>
    </location>
</feature>
<feature type="transmembrane region" description="Helical" evidence="8">
    <location>
        <begin position="265"/>
        <end position="293"/>
    </location>
</feature>
<evidence type="ECO:0000256" key="7">
    <source>
        <dbReference type="SAM" id="MobiDB-lite"/>
    </source>
</evidence>
<evidence type="ECO:0000256" key="3">
    <source>
        <dbReference type="ARBA" id="ARBA00022692"/>
    </source>
</evidence>
<dbReference type="Pfam" id="PF06814">
    <property type="entry name" value="GOST_TM"/>
    <property type="match status" value="1"/>
</dbReference>
<evidence type="ECO:0000256" key="2">
    <source>
        <dbReference type="ARBA" id="ARBA00007883"/>
    </source>
</evidence>
<keyword evidence="3 8" id="KW-0812">Transmembrane</keyword>
<evidence type="ECO:0000313" key="12">
    <source>
        <dbReference type="EMBL" id="ODV77131.1"/>
    </source>
</evidence>
<dbReference type="GO" id="GO:0005829">
    <property type="term" value="C:cytosol"/>
    <property type="evidence" value="ECO:0007669"/>
    <property type="project" value="GOC"/>
</dbReference>
<protein>
    <submittedName>
        <fullName evidence="12">Putative transmembrane protein</fullName>
    </submittedName>
</protein>
<sequence>MLLLPYISVLPLLSLVAANRVDFDQDVNSQVCAGIYSKHDWGGSSKPHIAFTLNQYGDEKYSGGGKKELEYKNKDAIAVSYVVFEYKDLSNIGVRDQDGKMNYICDDIAINEGLCDKKQKDKFIVNNNVTNSTVLTNVLTHLGPAQIDYPINKTGYYCVATFTFSDKKYHGRINFQNAFGELSASEIPKLPAYGILAVCYAIASALFGFQFFKKRKENQILPLQKYLLAMIGFLTFDTVVVWSYYDLVNRTKNPASKFVLAYMGFLSILNALKITFSLFLLLLIALGYGVVTLKLKKKVMLRCKILAGVHLLATVVYLVSTYYNGQSNSTLSSRDFGEDDFGGLLGMIPLIPVTLTLSAYYLAILISIKATTANLHQQRQVIKLQLYERLFRIIFVAVVMTLGGFTFSSFIFLGMNNTEIVEEHWKSAFFLFEFWPSVVFFFVFVGISWLWRPTETSYMLAVSQQLSGGENIGEDGEEQTGAGYHQGHEFELDDLSLLSHSDHEQARDNDSFELRDSSGPSTAPPVYEELENDNNKKNKKDLHVENDNTLFDVGEDESDHDRDDRLRD</sequence>
<feature type="region of interest" description="Disordered" evidence="7">
    <location>
        <begin position="508"/>
        <end position="568"/>
    </location>
</feature>
<dbReference type="InterPro" id="IPR053937">
    <property type="entry name" value="GOST_TM"/>
</dbReference>
<feature type="transmembrane region" description="Helical" evidence="8">
    <location>
        <begin position="192"/>
        <end position="212"/>
    </location>
</feature>
<feature type="signal peptide" evidence="9">
    <location>
        <begin position="1"/>
        <end position="18"/>
    </location>
</feature>
<evidence type="ECO:0000256" key="9">
    <source>
        <dbReference type="SAM" id="SignalP"/>
    </source>
</evidence>
<keyword evidence="13" id="KW-1185">Reference proteome</keyword>
<dbReference type="EMBL" id="KV453916">
    <property type="protein sequence ID" value="ODV77131.1"/>
    <property type="molecule type" value="Genomic_DNA"/>
</dbReference>
<name>A0A1E4SC90_9ASCO</name>
<dbReference type="STRING" id="984487.A0A1E4SC90"/>
<feature type="chain" id="PRO_5009162735" evidence="9">
    <location>
        <begin position="19"/>
        <end position="568"/>
    </location>
</feature>
<keyword evidence="6 8" id="KW-0472">Membrane</keyword>
<dbReference type="Pfam" id="PF21902">
    <property type="entry name" value="PTM1-like_N"/>
    <property type="match status" value="1"/>
</dbReference>
<keyword evidence="5 8" id="KW-1133">Transmembrane helix</keyword>
<dbReference type="GeneID" id="30984748"/>
<comment type="similarity">
    <text evidence="2">Belongs to the LU7TM family.</text>
</comment>
<accession>A0A1E4SC90</accession>
<feature type="compositionally biased region" description="Basic and acidic residues" evidence="7">
    <location>
        <begin position="533"/>
        <end position="546"/>
    </location>
</feature>
<feature type="domain" description="PTM1-like N-terminal" evidence="11">
    <location>
        <begin position="28"/>
        <end position="177"/>
    </location>
</feature>
<dbReference type="InterPro" id="IPR053938">
    <property type="entry name" value="PTM1-like_N"/>
</dbReference>
<evidence type="ECO:0000256" key="8">
    <source>
        <dbReference type="SAM" id="Phobius"/>
    </source>
</evidence>
<dbReference type="RefSeq" id="XP_020062253.1">
    <property type="nucleotide sequence ID" value="XM_020210612.1"/>
</dbReference>
<feature type="transmembrane region" description="Helical" evidence="8">
    <location>
        <begin position="224"/>
        <end position="245"/>
    </location>
</feature>
<reference evidence="13" key="1">
    <citation type="submission" date="2016-05" db="EMBL/GenBank/DDBJ databases">
        <title>Comparative genomics of biotechnologically important yeasts.</title>
        <authorList>
            <consortium name="DOE Joint Genome Institute"/>
            <person name="Riley R."/>
            <person name="Haridas S."/>
            <person name="Wolfe K.H."/>
            <person name="Lopes M.R."/>
            <person name="Hittinger C.T."/>
            <person name="Goker M."/>
            <person name="Salamov A."/>
            <person name="Wisecaver J."/>
            <person name="Long T.M."/>
            <person name="Aerts A.L."/>
            <person name="Barry K."/>
            <person name="Choi C."/>
            <person name="Clum A."/>
            <person name="Coughlan A.Y."/>
            <person name="Deshpande S."/>
            <person name="Douglass A.P."/>
            <person name="Hanson S.J."/>
            <person name="Klenk H.-P."/>
            <person name="Labutti K."/>
            <person name="Lapidus A."/>
            <person name="Lindquist E."/>
            <person name="Lipzen A."/>
            <person name="Meier-Kolthoff J.P."/>
            <person name="Ohm R.A."/>
            <person name="Otillar R.P."/>
            <person name="Pangilinan J."/>
            <person name="Peng Y."/>
            <person name="Rokas A."/>
            <person name="Rosa C.A."/>
            <person name="Scheuner C."/>
            <person name="Sibirny A.A."/>
            <person name="Slot J.C."/>
            <person name="Stielow J.B."/>
            <person name="Sun H."/>
            <person name="Kurtzman C.P."/>
            <person name="Blackwell M."/>
            <person name="Grigoriev I.V."/>
            <person name="Jeffries T.W."/>
        </authorList>
    </citation>
    <scope>NUCLEOTIDE SEQUENCE [LARGE SCALE GENOMIC DNA]</scope>
    <source>
        <strain evidence="13">NRRL Y-17324</strain>
    </source>
</reference>
<feature type="transmembrane region" description="Helical" evidence="8">
    <location>
        <begin position="389"/>
        <end position="414"/>
    </location>
</feature>
<comment type="subcellular location">
    <subcellularLocation>
        <location evidence="1">Membrane</location>
        <topology evidence="1">Multi-pass membrane protein</topology>
    </subcellularLocation>
</comment>
<keyword evidence="4 9" id="KW-0732">Signal</keyword>
<dbReference type="PANTHER" id="PTHR21229">
    <property type="entry name" value="LUNG SEVEN TRANSMEMBRANE RECEPTOR"/>
    <property type="match status" value="1"/>
</dbReference>
<dbReference type="GO" id="GO:0005794">
    <property type="term" value="C:Golgi apparatus"/>
    <property type="evidence" value="ECO:0007669"/>
    <property type="project" value="TreeGrafter"/>
</dbReference>